<evidence type="ECO:0000313" key="2">
    <source>
        <dbReference type="EMBL" id="ACB67212.1"/>
    </source>
</evidence>
<accession>B1YYH6</accession>
<dbReference type="OrthoDB" id="9009437at2"/>
<dbReference type="RefSeq" id="WP_012366500.1">
    <property type="nucleotide sequence ID" value="NC_010552.1"/>
</dbReference>
<sequence>MFFQSLAAKLKRRLHVMCDRLSVSPLAEALAEALGNWRGSALAHRPAAPRPLDCMLAGAMAAAVALVVLLCTAASRLGFTQAWRIGGWLP</sequence>
<evidence type="ECO:0000256" key="1">
    <source>
        <dbReference type="SAM" id="Phobius"/>
    </source>
</evidence>
<dbReference type="Proteomes" id="UP000001680">
    <property type="component" value="Chromosome 2"/>
</dbReference>
<dbReference type="KEGG" id="bac:BamMC406_4758"/>
<reference evidence="3" key="1">
    <citation type="submission" date="2008-04" db="EMBL/GenBank/DDBJ databases">
        <title>Complete sequence of chromosome 2 of Burkholderia ambifaria MC40-6.</title>
        <authorList>
            <person name="Copeland A."/>
            <person name="Lucas S."/>
            <person name="Lapidus A."/>
            <person name="Glavina del Rio T."/>
            <person name="Dalin E."/>
            <person name="Tice H."/>
            <person name="Pitluck S."/>
            <person name="Chain P."/>
            <person name="Malfatti S."/>
            <person name="Shin M."/>
            <person name="Vergez L."/>
            <person name="Lang D."/>
            <person name="Schmutz J."/>
            <person name="Larimer F."/>
            <person name="Land M."/>
            <person name="Hauser L."/>
            <person name="Kyrpides N."/>
            <person name="Lykidis A."/>
            <person name="Ramette A."/>
            <person name="Konstantinidis K."/>
            <person name="Tiedje J."/>
            <person name="Richardson P."/>
        </authorList>
    </citation>
    <scope>NUCLEOTIDE SEQUENCE [LARGE SCALE GENOMIC DNA]</scope>
    <source>
        <strain evidence="3">MC40-6</strain>
    </source>
</reference>
<keyword evidence="1" id="KW-0812">Transmembrane</keyword>
<feature type="transmembrane region" description="Helical" evidence="1">
    <location>
        <begin position="55"/>
        <end position="74"/>
    </location>
</feature>
<evidence type="ECO:0000313" key="3">
    <source>
        <dbReference type="Proteomes" id="UP000001680"/>
    </source>
</evidence>
<dbReference type="EMBL" id="CP001026">
    <property type="protein sequence ID" value="ACB67212.1"/>
    <property type="molecule type" value="Genomic_DNA"/>
</dbReference>
<gene>
    <name evidence="2" type="ordered locus">BamMC406_4758</name>
</gene>
<proteinExistence type="predicted"/>
<protein>
    <submittedName>
        <fullName evidence="2">Uncharacterized protein</fullName>
    </submittedName>
</protein>
<dbReference type="HOGENOM" id="CLU_2463098_0_0_4"/>
<name>B1YYH6_BURA4</name>
<dbReference type="AlphaFoldDB" id="B1YYH6"/>
<keyword evidence="1" id="KW-1133">Transmembrane helix</keyword>
<organism evidence="2 3">
    <name type="scientific">Burkholderia ambifaria (strain MC40-6)</name>
    <dbReference type="NCBI Taxonomy" id="398577"/>
    <lineage>
        <taxon>Bacteria</taxon>
        <taxon>Pseudomonadati</taxon>
        <taxon>Pseudomonadota</taxon>
        <taxon>Betaproteobacteria</taxon>
        <taxon>Burkholderiales</taxon>
        <taxon>Burkholderiaceae</taxon>
        <taxon>Burkholderia</taxon>
        <taxon>Burkholderia cepacia complex</taxon>
    </lineage>
</organism>
<keyword evidence="1" id="KW-0472">Membrane</keyword>